<feature type="compositionally biased region" description="Polar residues" evidence="1">
    <location>
        <begin position="220"/>
        <end position="235"/>
    </location>
</feature>
<evidence type="ECO:0000256" key="2">
    <source>
        <dbReference type="SAM" id="SignalP"/>
    </source>
</evidence>
<dbReference type="EMBL" id="BAABAL010000005">
    <property type="protein sequence ID" value="GAA3991793.1"/>
    <property type="molecule type" value="Genomic_DNA"/>
</dbReference>
<evidence type="ECO:0000313" key="4">
    <source>
        <dbReference type="Proteomes" id="UP001501747"/>
    </source>
</evidence>
<proteinExistence type="predicted"/>
<feature type="chain" id="PRO_5046808055" description="DUF3558 domain-containing protein" evidence="2">
    <location>
        <begin position="34"/>
        <end position="508"/>
    </location>
</feature>
<feature type="compositionally biased region" description="Basic and acidic residues" evidence="1">
    <location>
        <begin position="206"/>
        <end position="217"/>
    </location>
</feature>
<protein>
    <recommendedName>
        <fullName evidence="5">DUF3558 domain-containing protein</fullName>
    </recommendedName>
</protein>
<accession>A0ABP7R305</accession>
<keyword evidence="4" id="KW-1185">Reference proteome</keyword>
<name>A0ABP7R305_9PSEU</name>
<gene>
    <name evidence="3" type="ORF">GCM10022247_08490</name>
</gene>
<reference evidence="4" key="1">
    <citation type="journal article" date="2019" name="Int. J. Syst. Evol. Microbiol.">
        <title>The Global Catalogue of Microorganisms (GCM) 10K type strain sequencing project: providing services to taxonomists for standard genome sequencing and annotation.</title>
        <authorList>
            <consortium name="The Broad Institute Genomics Platform"/>
            <consortium name="The Broad Institute Genome Sequencing Center for Infectious Disease"/>
            <person name="Wu L."/>
            <person name="Ma J."/>
        </authorList>
    </citation>
    <scope>NUCLEOTIDE SEQUENCE [LARGE SCALE GENOMIC DNA]</scope>
    <source>
        <strain evidence="4">JCM 17342</strain>
    </source>
</reference>
<feature type="signal peptide" evidence="2">
    <location>
        <begin position="1"/>
        <end position="33"/>
    </location>
</feature>
<keyword evidence="2" id="KW-0732">Signal</keyword>
<evidence type="ECO:0000256" key="1">
    <source>
        <dbReference type="SAM" id="MobiDB-lite"/>
    </source>
</evidence>
<feature type="region of interest" description="Disordered" evidence="1">
    <location>
        <begin position="206"/>
        <end position="242"/>
    </location>
</feature>
<organism evidence="3 4">
    <name type="scientific">Allokutzneria multivorans</name>
    <dbReference type="NCBI Taxonomy" id="1142134"/>
    <lineage>
        <taxon>Bacteria</taxon>
        <taxon>Bacillati</taxon>
        <taxon>Actinomycetota</taxon>
        <taxon>Actinomycetes</taxon>
        <taxon>Pseudonocardiales</taxon>
        <taxon>Pseudonocardiaceae</taxon>
        <taxon>Allokutzneria</taxon>
    </lineage>
</organism>
<dbReference type="Proteomes" id="UP001501747">
    <property type="component" value="Unassembled WGS sequence"/>
</dbReference>
<comment type="caution">
    <text evidence="3">The sequence shown here is derived from an EMBL/GenBank/DDBJ whole genome shotgun (WGS) entry which is preliminary data.</text>
</comment>
<feature type="region of interest" description="Disordered" evidence="1">
    <location>
        <begin position="311"/>
        <end position="333"/>
    </location>
</feature>
<sequence>MHGGPIFTPVAKSSAAVLALALLALTGCTSTVAGEPAAPEGVSAGIPETPAMWASTQIDPCKLLAAQPGTAFSVKPHSCAVEADGAKSRIVARVGTAFDHSWRKRSAPVTVGGLTAYQRIDASKSTFDDTSCKVDIPLSATVSVQLEARASDAAVESGCASARAAATSAAGLLAKPEGLTRVMQNTLGHWDLCDLLTSALGEQASREEPALNRDSCKTEGISSSQVSLEATTGTDPVSDARANPQGATFVQLQGTEATQLISGLTCVLEWTQERSPVERPGYEVQRMRLAAEQCPRSVEAANKIRLKLAGKAPAPPARPAKLGFPEGTPDESSDRACQVLTYVEPGDCRAAKGIAAPKGIEANMTAARGAESSDVACALLGPALREVTGQEPVLASKGKSCVGRPKDFTLDVQLVVDADSSLNEACTMGLARQTVSLSGKPSVSCGPSESSLMLTAGVRGSAEAKGTVGVYGTLDAPRGISAEQPKDAERLKAVERIAELVITRHFTS</sequence>
<evidence type="ECO:0000313" key="3">
    <source>
        <dbReference type="EMBL" id="GAA3991793.1"/>
    </source>
</evidence>
<evidence type="ECO:0008006" key="5">
    <source>
        <dbReference type="Google" id="ProtNLM"/>
    </source>
</evidence>